<keyword evidence="2" id="KW-0479">Metal-binding</keyword>
<dbReference type="Pfam" id="PF00034">
    <property type="entry name" value="Cytochrom_C"/>
    <property type="match status" value="1"/>
</dbReference>
<dbReference type="GO" id="GO:0046872">
    <property type="term" value="F:metal ion binding"/>
    <property type="evidence" value="ECO:0007669"/>
    <property type="project" value="UniProtKB-KW"/>
</dbReference>
<keyword evidence="3" id="KW-0408">Iron</keyword>
<sequence length="114" mass="13358">MLFLCLPFYLQAYSVIDYSFITKYEYGQMLYENPRGIGCNKCHGEKGEGKLIATYKGDKGNEKQLYGPKISNVTWEQFKHSLSQKENKSLFMPTYFLTNEELVSIHYYITNLKK</sequence>
<dbReference type="Gene3D" id="1.10.760.10">
    <property type="entry name" value="Cytochrome c-like domain"/>
    <property type="match status" value="1"/>
</dbReference>
<feature type="domain" description="Cytochrome c" evidence="4">
    <location>
        <begin position="25"/>
        <end position="113"/>
    </location>
</feature>
<dbReference type="GO" id="GO:0020037">
    <property type="term" value="F:heme binding"/>
    <property type="evidence" value="ECO:0007669"/>
    <property type="project" value="InterPro"/>
</dbReference>
<keyword evidence="1" id="KW-0349">Heme</keyword>
<evidence type="ECO:0000256" key="1">
    <source>
        <dbReference type="ARBA" id="ARBA00022617"/>
    </source>
</evidence>
<evidence type="ECO:0000313" key="5">
    <source>
        <dbReference type="EMBL" id="RXJ60935.1"/>
    </source>
</evidence>
<keyword evidence="6" id="KW-1185">Reference proteome</keyword>
<name>A0A4Q0XVA8_9BACT</name>
<dbReference type="OrthoDB" id="5328547at2"/>
<dbReference type="GO" id="GO:0009055">
    <property type="term" value="F:electron transfer activity"/>
    <property type="evidence" value="ECO:0007669"/>
    <property type="project" value="InterPro"/>
</dbReference>
<dbReference type="Proteomes" id="UP000290657">
    <property type="component" value="Unassembled WGS sequence"/>
</dbReference>
<evidence type="ECO:0000259" key="4">
    <source>
        <dbReference type="Pfam" id="PF00034"/>
    </source>
</evidence>
<comment type="caution">
    <text evidence="5">The sequence shown here is derived from an EMBL/GenBank/DDBJ whole genome shotgun (WGS) entry which is preliminary data.</text>
</comment>
<dbReference type="InterPro" id="IPR036909">
    <property type="entry name" value="Cyt_c-like_dom_sf"/>
</dbReference>
<evidence type="ECO:0000256" key="2">
    <source>
        <dbReference type="ARBA" id="ARBA00022723"/>
    </source>
</evidence>
<organism evidence="5 6">
    <name type="scientific">Candidatus Marinarcus aquaticus</name>
    <dbReference type="NCBI Taxonomy" id="2044504"/>
    <lineage>
        <taxon>Bacteria</taxon>
        <taxon>Pseudomonadati</taxon>
        <taxon>Campylobacterota</taxon>
        <taxon>Epsilonproteobacteria</taxon>
        <taxon>Campylobacterales</taxon>
        <taxon>Arcobacteraceae</taxon>
        <taxon>Candidatus Marinarcus</taxon>
    </lineage>
</organism>
<accession>A0A4Q0XVA8</accession>
<dbReference type="AlphaFoldDB" id="A0A4Q0XVA8"/>
<evidence type="ECO:0000256" key="3">
    <source>
        <dbReference type="ARBA" id="ARBA00023004"/>
    </source>
</evidence>
<evidence type="ECO:0000313" key="6">
    <source>
        <dbReference type="Proteomes" id="UP000290657"/>
    </source>
</evidence>
<dbReference type="InterPro" id="IPR009056">
    <property type="entry name" value="Cyt_c-like_dom"/>
</dbReference>
<reference evidence="5 6" key="1">
    <citation type="submission" date="2017-10" db="EMBL/GenBank/DDBJ databases">
        <title>Genomics of the genus Arcobacter.</title>
        <authorList>
            <person name="Perez-Cataluna A."/>
            <person name="Figueras M.J."/>
        </authorList>
    </citation>
    <scope>NUCLEOTIDE SEQUENCE [LARGE SCALE GENOMIC DNA]</scope>
    <source>
        <strain evidence="5 6">CECT 8987</strain>
    </source>
</reference>
<proteinExistence type="predicted"/>
<dbReference type="SUPFAM" id="SSF46626">
    <property type="entry name" value="Cytochrome c"/>
    <property type="match status" value="1"/>
</dbReference>
<dbReference type="EMBL" id="PDKN01000001">
    <property type="protein sequence ID" value="RXJ60935.1"/>
    <property type="molecule type" value="Genomic_DNA"/>
</dbReference>
<protein>
    <submittedName>
        <fullName evidence="5">Cytochrome C oxidase subunit III</fullName>
    </submittedName>
</protein>
<gene>
    <name evidence="5" type="ORF">CRV04_01055</name>
</gene>